<keyword evidence="2" id="KW-1185">Reference proteome</keyword>
<dbReference type="Proteomes" id="UP000626148">
    <property type="component" value="Unassembled WGS sequence"/>
</dbReference>
<reference evidence="1" key="2">
    <citation type="submission" date="2020-09" db="EMBL/GenBank/DDBJ databases">
        <authorList>
            <person name="Sun Q."/>
            <person name="Kim S."/>
        </authorList>
    </citation>
    <scope>NUCLEOTIDE SEQUENCE</scope>
    <source>
        <strain evidence="1">KCTC 22169</strain>
    </source>
</reference>
<dbReference type="RefSeq" id="WP_189608220.1">
    <property type="nucleotide sequence ID" value="NZ_BMXR01000004.1"/>
</dbReference>
<dbReference type="AlphaFoldDB" id="A0A918K5V2"/>
<accession>A0A918K5V2</accession>
<dbReference type="InterPro" id="IPR007495">
    <property type="entry name" value="NqrM"/>
</dbReference>
<evidence type="ECO:0000313" key="1">
    <source>
        <dbReference type="EMBL" id="GGX51199.1"/>
    </source>
</evidence>
<proteinExistence type="predicted"/>
<evidence type="ECO:0000313" key="2">
    <source>
        <dbReference type="Proteomes" id="UP000626148"/>
    </source>
</evidence>
<gene>
    <name evidence="1" type="ORF">GCM10007392_18050</name>
</gene>
<organism evidence="1 2">
    <name type="scientific">Saccharospirillum salsuginis</name>
    <dbReference type="NCBI Taxonomy" id="418750"/>
    <lineage>
        <taxon>Bacteria</taxon>
        <taxon>Pseudomonadati</taxon>
        <taxon>Pseudomonadota</taxon>
        <taxon>Gammaproteobacteria</taxon>
        <taxon>Oceanospirillales</taxon>
        <taxon>Saccharospirillaceae</taxon>
        <taxon>Saccharospirillum</taxon>
    </lineage>
</organism>
<dbReference type="PANTHER" id="PTHR40691">
    <property type="entry name" value="(NA+)-NQR MATURATION NQRM"/>
    <property type="match status" value="1"/>
</dbReference>
<protein>
    <recommendedName>
        <fullName evidence="3">(Na+)-NQR maturation NqrM</fullName>
    </recommendedName>
</protein>
<comment type="caution">
    <text evidence="1">The sequence shown here is derived from an EMBL/GenBank/DDBJ whole genome shotgun (WGS) entry which is preliminary data.</text>
</comment>
<name>A0A918K5V2_9GAMM</name>
<dbReference type="PANTHER" id="PTHR40691:SF3">
    <property type="entry name" value="(NA+)-NQR MATURATION NQRM"/>
    <property type="match status" value="1"/>
</dbReference>
<dbReference type="Pfam" id="PF04400">
    <property type="entry name" value="NqrM"/>
    <property type="match status" value="1"/>
</dbReference>
<dbReference type="EMBL" id="BMXR01000004">
    <property type="protein sequence ID" value="GGX51199.1"/>
    <property type="molecule type" value="Genomic_DNA"/>
</dbReference>
<sequence length="81" mass="8380">MATFLAVLAFMLIVVAGMAVGVIFGRKPISGSCGGMAALGMETECDVCRGDKSRCETEVKAAKKAAKRQALADLAVDATKQ</sequence>
<evidence type="ECO:0008006" key="3">
    <source>
        <dbReference type="Google" id="ProtNLM"/>
    </source>
</evidence>
<reference evidence="1" key="1">
    <citation type="journal article" date="2014" name="Int. J. Syst. Evol. Microbiol.">
        <title>Complete genome sequence of Corynebacterium casei LMG S-19264T (=DSM 44701T), isolated from a smear-ripened cheese.</title>
        <authorList>
            <consortium name="US DOE Joint Genome Institute (JGI-PGF)"/>
            <person name="Walter F."/>
            <person name="Albersmeier A."/>
            <person name="Kalinowski J."/>
            <person name="Ruckert C."/>
        </authorList>
    </citation>
    <scope>NUCLEOTIDE SEQUENCE</scope>
    <source>
        <strain evidence="1">KCTC 22169</strain>
    </source>
</reference>